<feature type="domain" description="SH3b" evidence="3">
    <location>
        <begin position="260"/>
        <end position="317"/>
    </location>
</feature>
<organism evidence="4 5">
    <name type="scientific">Alkalibacillus haloalkaliphilus</name>
    <dbReference type="NCBI Taxonomy" id="94136"/>
    <lineage>
        <taxon>Bacteria</taxon>
        <taxon>Bacillati</taxon>
        <taxon>Bacillota</taxon>
        <taxon>Bacilli</taxon>
        <taxon>Bacillales</taxon>
        <taxon>Bacillaceae</taxon>
        <taxon>Alkalibacillus</taxon>
    </lineage>
</organism>
<dbReference type="EMBL" id="BJYA01000030">
    <property type="protein sequence ID" value="GEN47203.1"/>
    <property type="molecule type" value="Genomic_DNA"/>
</dbReference>
<dbReference type="PANTHER" id="PTHR34408">
    <property type="entry name" value="FAMILY PROTEIN, PUTATIVE-RELATED"/>
    <property type="match status" value="1"/>
</dbReference>
<dbReference type="OrthoDB" id="9816557at2"/>
<dbReference type="Gene3D" id="2.30.30.40">
    <property type="entry name" value="SH3 Domains"/>
    <property type="match status" value="2"/>
</dbReference>
<dbReference type="AlphaFoldDB" id="A0A511WAS3"/>
<evidence type="ECO:0000259" key="2">
    <source>
        <dbReference type="SMART" id="SM00047"/>
    </source>
</evidence>
<dbReference type="SMART" id="SM00287">
    <property type="entry name" value="SH3b"/>
    <property type="match status" value="2"/>
</dbReference>
<dbReference type="Pfam" id="PF08239">
    <property type="entry name" value="SH3_3"/>
    <property type="match status" value="2"/>
</dbReference>
<dbReference type="SMART" id="SM00047">
    <property type="entry name" value="LYZ2"/>
    <property type="match status" value="1"/>
</dbReference>
<sequence>MNSPLQNGNYHDDAVTLKEDLMTLGFGDFSKTRFYGPQTEQAVREFQSHFGVIENGIADQPTLQKVEEILSSPLQSGNYHDDAVELKEMLMVLGFGDFSKTTYYGPQTASAVSDFQDSHDLPVSGIADEITITVLTELYNEIQSGQIITTYDITFDEMIEVQYTLNPNPQTDLYRFDNGFVHSDYISNIEESTTITGDGVNLRASASFGDNIEENVSGGTEVEFIKEVNGDEYEGSTTWFEIDYDGDTLYVHSSLAEHTQKGETTARVNVRESSSSSSHSYKTIPGGTEVTIVDESGSWYEIDFRDSWRNSKESDTRSYANPDPEENNINQHMLLSDVAGATGSELDEYLSGKGTLDGQGSAFVDAANEYGVNEAYLIAHAVHETAHGNSELAQGIYVDSDGDPVSDQSNPPSSATKVYNMYGIAAYDGQETIAGPRYAYEQGWTSPEKAIIGGAEWIANRYIYGEYNQNTMYKMRWNPVNTGVRQYATDIGWALKQTSTVETIYESIANPTTPRYDIVEFK</sequence>
<reference evidence="4 5" key="1">
    <citation type="submission" date="2019-07" db="EMBL/GenBank/DDBJ databases">
        <title>Whole genome shotgun sequence of Alkalibacillus haloalkaliphilus NBRC 103110.</title>
        <authorList>
            <person name="Hosoyama A."/>
            <person name="Uohara A."/>
            <person name="Ohji S."/>
            <person name="Ichikawa N."/>
        </authorList>
    </citation>
    <scope>NUCLEOTIDE SEQUENCE [LARGE SCALE GENOMIC DNA]</scope>
    <source>
        <strain evidence="4 5">NBRC 103110</strain>
    </source>
</reference>
<dbReference type="InterPro" id="IPR036366">
    <property type="entry name" value="PGBDSf"/>
</dbReference>
<dbReference type="Pfam" id="PF01471">
    <property type="entry name" value="PG_binding_1"/>
    <property type="match status" value="2"/>
</dbReference>
<evidence type="ECO:0000313" key="5">
    <source>
        <dbReference type="Proteomes" id="UP000321440"/>
    </source>
</evidence>
<feature type="domain" description="Mannosyl-glycoprotein endo-beta-N-acetylglucosamidase-like" evidence="2">
    <location>
        <begin position="348"/>
        <end position="517"/>
    </location>
</feature>
<accession>A0A511WAS3</accession>
<evidence type="ECO:0000259" key="3">
    <source>
        <dbReference type="SMART" id="SM00287"/>
    </source>
</evidence>
<dbReference type="SUPFAM" id="SSF47090">
    <property type="entry name" value="PGBD-like"/>
    <property type="match status" value="2"/>
</dbReference>
<gene>
    <name evidence="4" type="ORF">AHA02nite_29790</name>
</gene>
<dbReference type="Pfam" id="PF01832">
    <property type="entry name" value="Glucosaminidase"/>
    <property type="match status" value="1"/>
</dbReference>
<proteinExistence type="predicted"/>
<name>A0A511WAS3_9BACI</name>
<evidence type="ECO:0008006" key="6">
    <source>
        <dbReference type="Google" id="ProtNLM"/>
    </source>
</evidence>
<protein>
    <recommendedName>
        <fullName evidence="6">Mannosyl-glycoprotein endo-beta-N-acetylglucosamidase-like domain-containing protein</fullName>
    </recommendedName>
</protein>
<dbReference type="Gene3D" id="1.10.101.10">
    <property type="entry name" value="PGBD-like superfamily/PGBD"/>
    <property type="match status" value="2"/>
</dbReference>
<dbReference type="Proteomes" id="UP000321440">
    <property type="component" value="Unassembled WGS sequence"/>
</dbReference>
<feature type="domain" description="SH3b" evidence="3">
    <location>
        <begin position="190"/>
        <end position="259"/>
    </location>
</feature>
<keyword evidence="5" id="KW-1185">Reference proteome</keyword>
<dbReference type="RefSeq" id="WP_146818679.1">
    <property type="nucleotide sequence ID" value="NZ_BJYA01000030.1"/>
</dbReference>
<feature type="region of interest" description="Disordered" evidence="1">
    <location>
        <begin position="261"/>
        <end position="283"/>
    </location>
</feature>
<dbReference type="InterPro" id="IPR002901">
    <property type="entry name" value="MGlyc_endo_b_GlcNAc-like_dom"/>
</dbReference>
<dbReference type="Gene3D" id="1.10.530.10">
    <property type="match status" value="1"/>
</dbReference>
<dbReference type="InterPro" id="IPR002477">
    <property type="entry name" value="Peptidoglycan-bd-like"/>
</dbReference>
<dbReference type="InterPro" id="IPR052354">
    <property type="entry name" value="Cell_Wall_Dynamics_Protein"/>
</dbReference>
<dbReference type="InterPro" id="IPR036365">
    <property type="entry name" value="PGBD-like_sf"/>
</dbReference>
<comment type="caution">
    <text evidence="4">The sequence shown here is derived from an EMBL/GenBank/DDBJ whole genome shotgun (WGS) entry which is preliminary data.</text>
</comment>
<evidence type="ECO:0000256" key="1">
    <source>
        <dbReference type="SAM" id="MobiDB-lite"/>
    </source>
</evidence>
<dbReference type="GO" id="GO:0004040">
    <property type="term" value="F:amidase activity"/>
    <property type="evidence" value="ECO:0007669"/>
    <property type="project" value="InterPro"/>
</dbReference>
<dbReference type="InterPro" id="IPR003646">
    <property type="entry name" value="SH3-like_bac-type"/>
</dbReference>
<evidence type="ECO:0000313" key="4">
    <source>
        <dbReference type="EMBL" id="GEN47203.1"/>
    </source>
</evidence>